<proteinExistence type="predicted"/>
<evidence type="ECO:0000256" key="1">
    <source>
        <dbReference type="ARBA" id="ARBA00004141"/>
    </source>
</evidence>
<feature type="region of interest" description="Disordered" evidence="5">
    <location>
        <begin position="401"/>
        <end position="420"/>
    </location>
</feature>
<dbReference type="RefSeq" id="WP_090056222.1">
    <property type="nucleotide sequence ID" value="NZ_FNCC01000016.1"/>
</dbReference>
<feature type="compositionally biased region" description="Pro residues" evidence="5">
    <location>
        <begin position="410"/>
        <end position="420"/>
    </location>
</feature>
<evidence type="ECO:0000313" key="7">
    <source>
        <dbReference type="EMBL" id="SDH10805.1"/>
    </source>
</evidence>
<dbReference type="Gene3D" id="1.20.1740.10">
    <property type="entry name" value="Amino acid/polyamine transporter I"/>
    <property type="match status" value="1"/>
</dbReference>
<comment type="subcellular location">
    <subcellularLocation>
        <location evidence="1">Membrane</location>
        <topology evidence="1">Multi-pass membrane protein</topology>
    </subcellularLocation>
</comment>
<evidence type="ECO:0000256" key="3">
    <source>
        <dbReference type="ARBA" id="ARBA00022989"/>
    </source>
</evidence>
<dbReference type="PIRSF" id="PIRSF006060">
    <property type="entry name" value="AA_transporter"/>
    <property type="match status" value="1"/>
</dbReference>
<accession>A0A1G7ZQ91</accession>
<dbReference type="Proteomes" id="UP000199623">
    <property type="component" value="Unassembled WGS sequence"/>
</dbReference>
<feature type="transmembrane region" description="Helical" evidence="6">
    <location>
        <begin position="210"/>
        <end position="231"/>
    </location>
</feature>
<feature type="transmembrane region" description="Helical" evidence="6">
    <location>
        <begin position="142"/>
        <end position="161"/>
    </location>
</feature>
<sequence length="420" mass="42449">MTHTPREIVTTVALGLPAVLGAGVFAGFAPAAGLAGWWLLPALVLAALAALCSAFSTADQSRAYPDAGGGYGYVRAQLGVWPARMTASAHLVGRGAMAAAVALMFGTYVVPEQPVLGALALVVMTAVLGAAGFRFTPRVSTAVSVVVLGVLALVVASVFSIEPVPSAGETGTANELIGVAGLLFTAFAGFERVTAPYRGERTHSPAALRIAIPVLIGLSLVVYLAVGAGVLRQLGSARLALSPAPLRDALIAADASALVPLVQIGAAVAGVAALHFVLTSAHRTLTALSEDGDLPTRLRPVVLTVVVAAASALAVVLMPLTLALAVAACATLFYYAFTNASARVLLQNDRTWPMRTACLGLGLAVLLAMSTPVPALLVSLAGLAAGTGLIGLTAALRSSLKERRTASPAHTPPARTPGRS</sequence>
<organism evidence="7 8">
    <name type="scientific">Lentzea fradiae</name>
    <dbReference type="NCBI Taxonomy" id="200378"/>
    <lineage>
        <taxon>Bacteria</taxon>
        <taxon>Bacillati</taxon>
        <taxon>Actinomycetota</taxon>
        <taxon>Actinomycetes</taxon>
        <taxon>Pseudonocardiales</taxon>
        <taxon>Pseudonocardiaceae</taxon>
        <taxon>Lentzea</taxon>
    </lineage>
</organism>
<dbReference type="OrthoDB" id="5177911at2"/>
<evidence type="ECO:0000256" key="5">
    <source>
        <dbReference type="SAM" id="MobiDB-lite"/>
    </source>
</evidence>
<protein>
    <submittedName>
        <fullName evidence="7">Basic amino acid/polyamine antiporter, APA family</fullName>
    </submittedName>
</protein>
<dbReference type="InterPro" id="IPR050367">
    <property type="entry name" value="APC_superfamily"/>
</dbReference>
<keyword evidence="3 6" id="KW-1133">Transmembrane helix</keyword>
<feature type="transmembrane region" description="Helical" evidence="6">
    <location>
        <begin position="35"/>
        <end position="55"/>
    </location>
</feature>
<evidence type="ECO:0000256" key="4">
    <source>
        <dbReference type="ARBA" id="ARBA00023136"/>
    </source>
</evidence>
<feature type="transmembrane region" description="Helical" evidence="6">
    <location>
        <begin position="91"/>
        <end position="110"/>
    </location>
</feature>
<feature type="transmembrane region" description="Helical" evidence="6">
    <location>
        <begin position="322"/>
        <end position="340"/>
    </location>
</feature>
<dbReference type="STRING" id="200378.SAMN05216553_11615"/>
<reference evidence="8" key="1">
    <citation type="submission" date="2016-10" db="EMBL/GenBank/DDBJ databases">
        <authorList>
            <person name="Varghese N."/>
            <person name="Submissions S."/>
        </authorList>
    </citation>
    <scope>NUCLEOTIDE SEQUENCE [LARGE SCALE GENOMIC DNA]</scope>
    <source>
        <strain evidence="8">CGMCC 4.3506</strain>
    </source>
</reference>
<feature type="transmembrane region" description="Helical" evidence="6">
    <location>
        <begin position="298"/>
        <end position="316"/>
    </location>
</feature>
<feature type="transmembrane region" description="Helical" evidence="6">
    <location>
        <begin position="251"/>
        <end position="278"/>
    </location>
</feature>
<gene>
    <name evidence="7" type="ORF">SAMN05216553_11615</name>
</gene>
<evidence type="ECO:0000313" key="8">
    <source>
        <dbReference type="Proteomes" id="UP000199623"/>
    </source>
</evidence>
<keyword evidence="2 6" id="KW-0812">Transmembrane</keyword>
<dbReference type="AlphaFoldDB" id="A0A1G7ZQ91"/>
<evidence type="ECO:0000256" key="6">
    <source>
        <dbReference type="SAM" id="Phobius"/>
    </source>
</evidence>
<dbReference type="PANTHER" id="PTHR42770:SF7">
    <property type="entry name" value="MEMBRANE PROTEIN"/>
    <property type="match status" value="1"/>
</dbReference>
<name>A0A1G7ZQ91_9PSEU</name>
<dbReference type="EMBL" id="FNCC01000016">
    <property type="protein sequence ID" value="SDH10805.1"/>
    <property type="molecule type" value="Genomic_DNA"/>
</dbReference>
<feature type="transmembrane region" description="Helical" evidence="6">
    <location>
        <begin position="12"/>
        <end position="29"/>
    </location>
</feature>
<evidence type="ECO:0000256" key="2">
    <source>
        <dbReference type="ARBA" id="ARBA00022692"/>
    </source>
</evidence>
<dbReference type="GO" id="GO:0016020">
    <property type="term" value="C:membrane"/>
    <property type="evidence" value="ECO:0007669"/>
    <property type="project" value="UniProtKB-SubCell"/>
</dbReference>
<keyword evidence="8" id="KW-1185">Reference proteome</keyword>
<dbReference type="PANTHER" id="PTHR42770">
    <property type="entry name" value="AMINO ACID TRANSPORTER-RELATED"/>
    <property type="match status" value="1"/>
</dbReference>
<feature type="transmembrane region" description="Helical" evidence="6">
    <location>
        <begin position="173"/>
        <end position="190"/>
    </location>
</feature>
<keyword evidence="4 6" id="KW-0472">Membrane</keyword>
<feature type="transmembrane region" description="Helical" evidence="6">
    <location>
        <begin position="116"/>
        <end position="135"/>
    </location>
</feature>